<gene>
    <name evidence="2" type="ORF">SEMRO_913_G219470.1</name>
</gene>
<feature type="region of interest" description="Disordered" evidence="1">
    <location>
        <begin position="315"/>
        <end position="350"/>
    </location>
</feature>
<sequence length="697" mass="79958">MNESGGDNNKRGHATEASDSLQAKKKPKPTLDTQAVDTITTSRKCLLCENTKCPGNLSRQCANCKNTKCCTSGFSKTQWKEGDTATVCIDCEACPRYSFKLREAKKLAEKKAQRKARSRKKRKASRREIFCQKPTKFYACRVCRQMQDRKGYATDQKIAYGMLAKNEKEDMDRDMGNGPICLQCILKLPRPCKDCKETKPLDQFPEGQWQRNPLWGKLTIETYYSQPFSRCLSCDVVKAKEDEEQHKAEEAKANEECPAEFKDPIMKQEPKAACEHPIMRKHNAQFCDLDCYCHLCEPHLVDPGSVVATCESNGGNNGSNGNDNNNGNQNNSDGSRHKPPKENEPHTRTRNGVEESWCDICTFWRKGEHRHLTAGHRTREKIAEDKAKEEREAKLKALIMKQEPIAACEHPIMRKHNVQFYEVPKLDFRQTCPNLVNPRSVVGTYDIIYHHGEWSGGQDESRTTKGTCRFWLTTDEEIGAANNERSLEAVTHARDDENISGRMEFDKELRLTHNACFQKDYTLGSCDGFVFQTILENEECDATGNRYMGYELSKSFLFRIHRRVACPWMKYEFSEHNREEGDSVKFETLEEAEALMENYEKGDPKHWLARHTCLVPEVIPPIRQFLIQQRKPVLFLEPGDLVLNTTWGDTRLRCDTSCILRRRKEESTQSCHNHSSVASESRCVVTMLASESRSLRR</sequence>
<accession>A0A9N8HPM6</accession>
<feature type="compositionally biased region" description="Low complexity" evidence="1">
    <location>
        <begin position="319"/>
        <end position="333"/>
    </location>
</feature>
<evidence type="ECO:0000256" key="1">
    <source>
        <dbReference type="SAM" id="MobiDB-lite"/>
    </source>
</evidence>
<organism evidence="2 3">
    <name type="scientific">Seminavis robusta</name>
    <dbReference type="NCBI Taxonomy" id="568900"/>
    <lineage>
        <taxon>Eukaryota</taxon>
        <taxon>Sar</taxon>
        <taxon>Stramenopiles</taxon>
        <taxon>Ochrophyta</taxon>
        <taxon>Bacillariophyta</taxon>
        <taxon>Bacillariophyceae</taxon>
        <taxon>Bacillariophycidae</taxon>
        <taxon>Naviculales</taxon>
        <taxon>Naviculaceae</taxon>
        <taxon>Seminavis</taxon>
    </lineage>
</organism>
<dbReference type="EMBL" id="CAICTM010000911">
    <property type="protein sequence ID" value="CAB9518188.1"/>
    <property type="molecule type" value="Genomic_DNA"/>
</dbReference>
<dbReference type="AlphaFoldDB" id="A0A9N8HPM6"/>
<keyword evidence="3" id="KW-1185">Reference proteome</keyword>
<name>A0A9N8HPM6_9STRA</name>
<evidence type="ECO:0000313" key="3">
    <source>
        <dbReference type="Proteomes" id="UP001153069"/>
    </source>
</evidence>
<feature type="compositionally biased region" description="Basic and acidic residues" evidence="1">
    <location>
        <begin position="334"/>
        <end position="350"/>
    </location>
</feature>
<evidence type="ECO:0000313" key="2">
    <source>
        <dbReference type="EMBL" id="CAB9518188.1"/>
    </source>
</evidence>
<dbReference type="Proteomes" id="UP001153069">
    <property type="component" value="Unassembled WGS sequence"/>
</dbReference>
<feature type="region of interest" description="Disordered" evidence="1">
    <location>
        <begin position="1"/>
        <end position="33"/>
    </location>
</feature>
<comment type="caution">
    <text evidence="2">The sequence shown here is derived from an EMBL/GenBank/DDBJ whole genome shotgun (WGS) entry which is preliminary data.</text>
</comment>
<dbReference type="OrthoDB" id="57083at2759"/>
<protein>
    <submittedName>
        <fullName evidence="2">Uncharacterized protein</fullName>
    </submittedName>
</protein>
<proteinExistence type="predicted"/>
<reference evidence="2" key="1">
    <citation type="submission" date="2020-06" db="EMBL/GenBank/DDBJ databases">
        <authorList>
            <consortium name="Plant Systems Biology data submission"/>
        </authorList>
    </citation>
    <scope>NUCLEOTIDE SEQUENCE</scope>
    <source>
        <strain evidence="2">D6</strain>
    </source>
</reference>